<organism evidence="1 2">
    <name type="scientific">Nitrosomonas aestuarii</name>
    <dbReference type="NCBI Taxonomy" id="52441"/>
    <lineage>
        <taxon>Bacteria</taxon>
        <taxon>Pseudomonadati</taxon>
        <taxon>Pseudomonadota</taxon>
        <taxon>Betaproteobacteria</taxon>
        <taxon>Nitrosomonadales</taxon>
        <taxon>Nitrosomonadaceae</taxon>
        <taxon>Nitrosomonas</taxon>
    </lineage>
</organism>
<accession>A0A1I4AUE1</accession>
<reference evidence="2" key="1">
    <citation type="submission" date="2016-10" db="EMBL/GenBank/DDBJ databases">
        <authorList>
            <person name="Varghese N."/>
            <person name="Submissions S."/>
        </authorList>
    </citation>
    <scope>NUCLEOTIDE SEQUENCE [LARGE SCALE GENOMIC DNA]</scope>
    <source>
        <strain evidence="2">Nm69</strain>
    </source>
</reference>
<dbReference type="Proteomes" id="UP000199533">
    <property type="component" value="Unassembled WGS sequence"/>
</dbReference>
<proteinExistence type="predicted"/>
<protein>
    <submittedName>
        <fullName evidence="1">Uncharacterized protein</fullName>
    </submittedName>
</protein>
<name>A0A1I4AUE1_9PROT</name>
<gene>
    <name evidence="1" type="ORF">SAMN05216302_10109</name>
</gene>
<evidence type="ECO:0000313" key="1">
    <source>
        <dbReference type="EMBL" id="SFK59276.1"/>
    </source>
</evidence>
<sequence>MVCEPLIPGIMGDSGNAIQWTPDCFKMSFYFLVPRPPKRKMKKLMTLYNRYRFSIEIIPHLAGS</sequence>
<evidence type="ECO:0000313" key="2">
    <source>
        <dbReference type="Proteomes" id="UP000199533"/>
    </source>
</evidence>
<dbReference type="EMBL" id="FOSP01000010">
    <property type="protein sequence ID" value="SFK59276.1"/>
    <property type="molecule type" value="Genomic_DNA"/>
</dbReference>
<keyword evidence="2" id="KW-1185">Reference proteome</keyword>
<dbReference type="AlphaFoldDB" id="A0A1I4AUE1"/>